<evidence type="ECO:0000256" key="4">
    <source>
        <dbReference type="ARBA" id="ARBA00022519"/>
    </source>
</evidence>
<dbReference type="Gene3D" id="1.20.1740.10">
    <property type="entry name" value="Amino acid/polyamine transporter I"/>
    <property type="match status" value="1"/>
</dbReference>
<keyword evidence="11" id="KW-1185">Reference proteome</keyword>
<feature type="transmembrane region" description="Helical" evidence="9">
    <location>
        <begin position="279"/>
        <end position="300"/>
    </location>
</feature>
<dbReference type="RefSeq" id="WP_011174718.1">
    <property type="nucleotide sequence ID" value="NC_005861.2"/>
</dbReference>
<dbReference type="Pfam" id="PF03222">
    <property type="entry name" value="Trp_Tyr_perm"/>
    <property type="match status" value="1"/>
</dbReference>
<proteinExistence type="predicted"/>
<comment type="subcellular location">
    <subcellularLocation>
        <location evidence="1">Cell inner membrane</location>
        <topology evidence="1">Multi-pass membrane protein</topology>
    </subcellularLocation>
</comment>
<evidence type="ECO:0000313" key="10">
    <source>
        <dbReference type="EMBL" id="CAF22892.1"/>
    </source>
</evidence>
<evidence type="ECO:0008006" key="12">
    <source>
        <dbReference type="Google" id="ProtNLM"/>
    </source>
</evidence>
<keyword evidence="6" id="KW-0029">Amino-acid transport</keyword>
<keyword evidence="4" id="KW-0997">Cell inner membrane</keyword>
<dbReference type="AlphaFoldDB" id="Q6MEV7"/>
<evidence type="ECO:0000256" key="8">
    <source>
        <dbReference type="ARBA" id="ARBA00023136"/>
    </source>
</evidence>
<dbReference type="GO" id="GO:0003333">
    <property type="term" value="P:amino acid transmembrane transport"/>
    <property type="evidence" value="ECO:0007669"/>
    <property type="project" value="InterPro"/>
</dbReference>
<dbReference type="OrthoDB" id="18749at2"/>
<keyword evidence="7 9" id="KW-1133">Transmembrane helix</keyword>
<feature type="transmembrane region" description="Helical" evidence="9">
    <location>
        <begin position="337"/>
        <end position="359"/>
    </location>
</feature>
<dbReference type="PANTHER" id="PTHR46997:SF2">
    <property type="entry name" value="TYROSINE-SPECIFIC TRANSPORT SYSTEM"/>
    <property type="match status" value="1"/>
</dbReference>
<gene>
    <name evidence="10" type="ORF">PC_RS00825</name>
</gene>
<feature type="transmembrane region" description="Helical" evidence="9">
    <location>
        <begin position="88"/>
        <end position="107"/>
    </location>
</feature>
<evidence type="ECO:0000256" key="3">
    <source>
        <dbReference type="ARBA" id="ARBA00022475"/>
    </source>
</evidence>
<keyword evidence="2" id="KW-0813">Transport</keyword>
<evidence type="ECO:0000256" key="6">
    <source>
        <dbReference type="ARBA" id="ARBA00022970"/>
    </source>
</evidence>
<dbReference type="PANTHER" id="PTHR46997">
    <property type="entry name" value="LOW AFFINITY TRYPTOPHAN PERMEASE-RELATED"/>
    <property type="match status" value="1"/>
</dbReference>
<protein>
    <recommendedName>
        <fullName evidence="12">Tyrosine-specific transport protein</fullName>
    </recommendedName>
</protein>
<dbReference type="Proteomes" id="UP000000529">
    <property type="component" value="Chromosome"/>
</dbReference>
<dbReference type="PRINTS" id="PR00166">
    <property type="entry name" value="AROAAPRMEASE"/>
</dbReference>
<evidence type="ECO:0000256" key="1">
    <source>
        <dbReference type="ARBA" id="ARBA00004429"/>
    </source>
</evidence>
<dbReference type="InterPro" id="IPR013059">
    <property type="entry name" value="Trp_tyr_transpt"/>
</dbReference>
<feature type="transmembrane region" description="Helical" evidence="9">
    <location>
        <begin position="217"/>
        <end position="236"/>
    </location>
</feature>
<evidence type="ECO:0000313" key="11">
    <source>
        <dbReference type="Proteomes" id="UP000000529"/>
    </source>
</evidence>
<feature type="transmembrane region" description="Helical" evidence="9">
    <location>
        <begin position="39"/>
        <end position="67"/>
    </location>
</feature>
<dbReference type="eggNOG" id="COG0814">
    <property type="taxonomic scope" value="Bacteria"/>
</dbReference>
<evidence type="ECO:0000256" key="5">
    <source>
        <dbReference type="ARBA" id="ARBA00022692"/>
    </source>
</evidence>
<name>Q6MEV7_PARUW</name>
<feature type="transmembrane region" description="Helical" evidence="9">
    <location>
        <begin position="12"/>
        <end position="33"/>
    </location>
</feature>
<evidence type="ECO:0000256" key="9">
    <source>
        <dbReference type="SAM" id="Phobius"/>
    </source>
</evidence>
<dbReference type="InterPro" id="IPR018227">
    <property type="entry name" value="Amino_acid_transport_2"/>
</dbReference>
<dbReference type="KEGG" id="pcu:PC_RS00825"/>
<organism evidence="10 11">
    <name type="scientific">Protochlamydia amoebophila (strain UWE25)</name>
    <dbReference type="NCBI Taxonomy" id="264201"/>
    <lineage>
        <taxon>Bacteria</taxon>
        <taxon>Pseudomonadati</taxon>
        <taxon>Chlamydiota</taxon>
        <taxon>Chlamydiia</taxon>
        <taxon>Parachlamydiales</taxon>
        <taxon>Parachlamydiaceae</taxon>
        <taxon>Candidatus Protochlamydia</taxon>
    </lineage>
</organism>
<evidence type="ECO:0000256" key="2">
    <source>
        <dbReference type="ARBA" id="ARBA00022448"/>
    </source>
</evidence>
<accession>Q6MEV7</accession>
<feature type="transmembrane region" description="Helical" evidence="9">
    <location>
        <begin position="154"/>
        <end position="174"/>
    </location>
</feature>
<feature type="transmembrane region" description="Helical" evidence="9">
    <location>
        <begin position="127"/>
        <end position="147"/>
    </location>
</feature>
<dbReference type="PROSITE" id="PS51257">
    <property type="entry name" value="PROKAR_LIPOPROTEIN"/>
    <property type="match status" value="1"/>
</dbReference>
<sequence>MKTYATQKGSLLGGILLVAGCCIGAGMLGLPVLSAMAGFIPSVAMFMTCWAFMVCTGLLLLEVNLWFGQEISIITMAEKTLGEVGKGVSWFVFLFLFYSLMVAYVAASGSLVSDLVEQGFNHSFPQGLGSVLFCLLFGVLIYLGIGAVDWFNRFLMCGLILTYVCLMITGIPYIDASLLKHQDWNAATLVLPAVIVSFGFHNLIPSLTTYLNSDRKTLLKAILIGSAIPLVIYLAWEWLILGLVPLGEFKEALDKGEIATEALKDVVGISWILDVAQGFAFFAIVTSFLSVAISFVDFLADGLNIQKTAGGKMFLAGLVLVPPLICSIVYPRIFLSALNYAGGFGAVILFGILPALMVWKGRYTKKINLPQIVPGGRPLLIGVILFSLWIMALQLI</sequence>
<keyword evidence="3" id="KW-1003">Cell membrane</keyword>
<feature type="transmembrane region" description="Helical" evidence="9">
    <location>
        <begin position="379"/>
        <end position="395"/>
    </location>
</feature>
<feature type="transmembrane region" description="Helical" evidence="9">
    <location>
        <begin position="312"/>
        <end position="331"/>
    </location>
</feature>
<dbReference type="GO" id="GO:0005886">
    <property type="term" value="C:plasma membrane"/>
    <property type="evidence" value="ECO:0007669"/>
    <property type="project" value="UniProtKB-SubCell"/>
</dbReference>
<evidence type="ECO:0000256" key="7">
    <source>
        <dbReference type="ARBA" id="ARBA00022989"/>
    </source>
</evidence>
<dbReference type="EMBL" id="BX908798">
    <property type="protein sequence ID" value="CAF22892.1"/>
    <property type="molecule type" value="Genomic_DNA"/>
</dbReference>
<dbReference type="GO" id="GO:0015173">
    <property type="term" value="F:aromatic amino acid transmembrane transporter activity"/>
    <property type="evidence" value="ECO:0007669"/>
    <property type="project" value="InterPro"/>
</dbReference>
<feature type="transmembrane region" description="Helical" evidence="9">
    <location>
        <begin position="186"/>
        <end position="205"/>
    </location>
</feature>
<dbReference type="HOGENOM" id="CLU_038102_1_0_0"/>
<keyword evidence="5 9" id="KW-0812">Transmembrane</keyword>
<dbReference type="STRING" id="264201.pc0168"/>
<keyword evidence="8 9" id="KW-0472">Membrane</keyword>
<reference evidence="10 11" key="1">
    <citation type="journal article" date="2004" name="Science">
        <title>Illuminating the evolutionary history of chlamydiae.</title>
        <authorList>
            <person name="Horn M."/>
            <person name="Collingro A."/>
            <person name="Schmitz-Esser S."/>
            <person name="Beier C.L."/>
            <person name="Purkhold U."/>
            <person name="Fartmann B."/>
            <person name="Brandt P."/>
            <person name="Nyakatura G.J."/>
            <person name="Droege M."/>
            <person name="Frishman D."/>
            <person name="Rattei T."/>
            <person name="Mewes H."/>
            <person name="Wagner M."/>
        </authorList>
    </citation>
    <scope>NUCLEOTIDE SEQUENCE [LARGE SCALE GENOMIC DNA]</scope>
    <source>
        <strain evidence="10 11">UWE25</strain>
    </source>
</reference>